<keyword evidence="2" id="KW-1185">Reference proteome</keyword>
<sequence>MEENDGNEVGPCPFTVHGITGEDYDQLPLKALKAHAMRHLMEGGKVLAIGHDENPESIYDNPQLYPQMFPWLFPYGLGGIGQSRFKKKLSNTRHKKHLLMYHDKRFQIDEHFPLVAFNHEQIRGSTTAGFVLTNKSSFKDIIERLFSIDMQVLQSISDNLQNGSTSSTKSEAELECYQVIRDLDHVGYGVSGSLTNKKYMRSEIWSLVSYKGAPSWYITLSPADEKHPICLYYADVNREFKPFIKDQKIRRLMVSQNPVAGARFFHLMIQLFIKHVLGVSINIDGSAPVGKTARYARGFYGKTDAYYGTVEQ</sequence>
<dbReference type="EMBL" id="MU268257">
    <property type="protein sequence ID" value="KAH7905164.1"/>
    <property type="molecule type" value="Genomic_DNA"/>
</dbReference>
<proteinExistence type="predicted"/>
<evidence type="ECO:0000313" key="2">
    <source>
        <dbReference type="Proteomes" id="UP000790377"/>
    </source>
</evidence>
<comment type="caution">
    <text evidence="1">The sequence shown here is derived from an EMBL/GenBank/DDBJ whole genome shotgun (WGS) entry which is preliminary data.</text>
</comment>
<evidence type="ECO:0000313" key="1">
    <source>
        <dbReference type="EMBL" id="KAH7905164.1"/>
    </source>
</evidence>
<reference evidence="1" key="1">
    <citation type="journal article" date="2021" name="New Phytol.">
        <title>Evolutionary innovations through gain and loss of genes in the ectomycorrhizal Boletales.</title>
        <authorList>
            <person name="Wu G."/>
            <person name="Miyauchi S."/>
            <person name="Morin E."/>
            <person name="Kuo A."/>
            <person name="Drula E."/>
            <person name="Varga T."/>
            <person name="Kohler A."/>
            <person name="Feng B."/>
            <person name="Cao Y."/>
            <person name="Lipzen A."/>
            <person name="Daum C."/>
            <person name="Hundley H."/>
            <person name="Pangilinan J."/>
            <person name="Johnson J."/>
            <person name="Barry K."/>
            <person name="LaButti K."/>
            <person name="Ng V."/>
            <person name="Ahrendt S."/>
            <person name="Min B."/>
            <person name="Choi I.G."/>
            <person name="Park H."/>
            <person name="Plett J.M."/>
            <person name="Magnuson J."/>
            <person name="Spatafora J.W."/>
            <person name="Nagy L.G."/>
            <person name="Henrissat B."/>
            <person name="Grigoriev I.V."/>
            <person name="Yang Z.L."/>
            <person name="Xu J."/>
            <person name="Martin F.M."/>
        </authorList>
    </citation>
    <scope>NUCLEOTIDE SEQUENCE</scope>
    <source>
        <strain evidence="1">ATCC 28755</strain>
    </source>
</reference>
<organism evidence="1 2">
    <name type="scientific">Hygrophoropsis aurantiaca</name>
    <dbReference type="NCBI Taxonomy" id="72124"/>
    <lineage>
        <taxon>Eukaryota</taxon>
        <taxon>Fungi</taxon>
        <taxon>Dikarya</taxon>
        <taxon>Basidiomycota</taxon>
        <taxon>Agaricomycotina</taxon>
        <taxon>Agaricomycetes</taxon>
        <taxon>Agaricomycetidae</taxon>
        <taxon>Boletales</taxon>
        <taxon>Coniophorineae</taxon>
        <taxon>Hygrophoropsidaceae</taxon>
        <taxon>Hygrophoropsis</taxon>
    </lineage>
</organism>
<dbReference type="Proteomes" id="UP000790377">
    <property type="component" value="Unassembled WGS sequence"/>
</dbReference>
<feature type="non-terminal residue" evidence="1">
    <location>
        <position position="312"/>
    </location>
</feature>
<protein>
    <submittedName>
        <fullName evidence="1">Uncharacterized protein</fullName>
    </submittedName>
</protein>
<name>A0ACB7ZWT7_9AGAM</name>
<gene>
    <name evidence="1" type="ORF">BJ138DRAFT_1018111</name>
</gene>
<accession>A0ACB7ZWT7</accession>